<accession>B0DLZ0</accession>
<dbReference type="GeneID" id="6080545"/>
<dbReference type="HOGENOM" id="CLU_003703_5_0_1"/>
<dbReference type="KEGG" id="lbc:LACBIDRAFT_304592"/>
<evidence type="ECO:0000313" key="1">
    <source>
        <dbReference type="EMBL" id="EDR04376.1"/>
    </source>
</evidence>
<evidence type="ECO:0000313" key="2">
    <source>
        <dbReference type="Proteomes" id="UP000001194"/>
    </source>
</evidence>
<dbReference type="AlphaFoldDB" id="B0DLZ0"/>
<sequence length="237" mass="26924">MLKRAARGHDPGGITATRPGECGVLCPACPQPGKNLPEGWQDAPPELRFLYCLFLAIDANFRLKRKAVSSDEADPSLLDGKAYFVAEKDSKNYLKEFGDLIIQELMLSDRQLDLLQLVTGVGTIDCSRHDIKRPTSVGDLQKGKRYVNMDYLFFSSLKHSDVTEIVVSYDIACQWSKNLWNRMSSYPHWMHVDHDGENQFHFLVPKFHLPTHIMACQTIFSFNYNRNVGRTDGEAPE</sequence>
<dbReference type="RefSeq" id="XP_001884895.1">
    <property type="nucleotide sequence ID" value="XM_001884860.1"/>
</dbReference>
<dbReference type="InParanoid" id="B0DLZ0"/>
<protein>
    <submittedName>
        <fullName evidence="1">Predicted protein</fullName>
    </submittedName>
</protein>
<gene>
    <name evidence="1" type="ORF">LACBIDRAFT_304592</name>
</gene>
<name>B0DLZ0_LACBS</name>
<reference evidence="1 2" key="1">
    <citation type="journal article" date="2008" name="Nature">
        <title>The genome of Laccaria bicolor provides insights into mycorrhizal symbiosis.</title>
        <authorList>
            <person name="Martin F."/>
            <person name="Aerts A."/>
            <person name="Ahren D."/>
            <person name="Brun A."/>
            <person name="Danchin E.G.J."/>
            <person name="Duchaussoy F."/>
            <person name="Gibon J."/>
            <person name="Kohler A."/>
            <person name="Lindquist E."/>
            <person name="Pereda V."/>
            <person name="Salamov A."/>
            <person name="Shapiro H.J."/>
            <person name="Wuyts J."/>
            <person name="Blaudez D."/>
            <person name="Buee M."/>
            <person name="Brokstein P."/>
            <person name="Canbaeck B."/>
            <person name="Cohen D."/>
            <person name="Courty P.E."/>
            <person name="Coutinho P.M."/>
            <person name="Delaruelle C."/>
            <person name="Detter J.C."/>
            <person name="Deveau A."/>
            <person name="DiFazio S."/>
            <person name="Duplessis S."/>
            <person name="Fraissinet-Tachet L."/>
            <person name="Lucic E."/>
            <person name="Frey-Klett P."/>
            <person name="Fourrey C."/>
            <person name="Feussner I."/>
            <person name="Gay G."/>
            <person name="Grimwood J."/>
            <person name="Hoegger P.J."/>
            <person name="Jain P."/>
            <person name="Kilaru S."/>
            <person name="Labbe J."/>
            <person name="Lin Y.C."/>
            <person name="Legue V."/>
            <person name="Le Tacon F."/>
            <person name="Marmeisse R."/>
            <person name="Melayah D."/>
            <person name="Montanini B."/>
            <person name="Muratet M."/>
            <person name="Nehls U."/>
            <person name="Niculita-Hirzel H."/>
            <person name="Oudot-Le Secq M.P."/>
            <person name="Peter M."/>
            <person name="Quesneville H."/>
            <person name="Rajashekar B."/>
            <person name="Reich M."/>
            <person name="Rouhier N."/>
            <person name="Schmutz J."/>
            <person name="Yin T."/>
            <person name="Chalot M."/>
            <person name="Henrissat B."/>
            <person name="Kuees U."/>
            <person name="Lucas S."/>
            <person name="Van de Peer Y."/>
            <person name="Podila G.K."/>
            <person name="Polle A."/>
            <person name="Pukkila P.J."/>
            <person name="Richardson P.M."/>
            <person name="Rouze P."/>
            <person name="Sanders I.R."/>
            <person name="Stajich J.E."/>
            <person name="Tunlid A."/>
            <person name="Tuskan G."/>
            <person name="Grigoriev I.V."/>
        </authorList>
    </citation>
    <scope>NUCLEOTIDE SEQUENCE [LARGE SCALE GENOMIC DNA]</scope>
    <source>
        <strain evidence="2">S238N-H82 / ATCC MYA-4686</strain>
    </source>
</reference>
<proteinExistence type="predicted"/>
<organism evidence="2">
    <name type="scientific">Laccaria bicolor (strain S238N-H82 / ATCC MYA-4686)</name>
    <name type="common">Bicoloured deceiver</name>
    <name type="synonym">Laccaria laccata var. bicolor</name>
    <dbReference type="NCBI Taxonomy" id="486041"/>
    <lineage>
        <taxon>Eukaryota</taxon>
        <taxon>Fungi</taxon>
        <taxon>Dikarya</taxon>
        <taxon>Basidiomycota</taxon>
        <taxon>Agaricomycotina</taxon>
        <taxon>Agaricomycetes</taxon>
        <taxon>Agaricomycetidae</taxon>
        <taxon>Agaricales</taxon>
        <taxon>Agaricineae</taxon>
        <taxon>Hydnangiaceae</taxon>
        <taxon>Laccaria</taxon>
    </lineage>
</organism>
<keyword evidence="2" id="KW-1185">Reference proteome</keyword>
<dbReference type="Pfam" id="PF18758">
    <property type="entry name" value="KDZ"/>
    <property type="match status" value="1"/>
</dbReference>
<dbReference type="EMBL" id="DS547118">
    <property type="protein sequence ID" value="EDR04376.1"/>
    <property type="molecule type" value="Genomic_DNA"/>
</dbReference>
<dbReference type="Proteomes" id="UP000001194">
    <property type="component" value="Unassembled WGS sequence"/>
</dbReference>
<dbReference type="OrthoDB" id="3235114at2759"/>
<dbReference type="InterPro" id="IPR040521">
    <property type="entry name" value="KDZ"/>
</dbReference>